<dbReference type="EMBL" id="CP123384">
    <property type="protein sequence ID" value="XCC92953.1"/>
    <property type="molecule type" value="Genomic_DNA"/>
</dbReference>
<name>A0AAU8AFH9_9RHOB</name>
<reference evidence="2" key="1">
    <citation type="submission" date="2023-02" db="EMBL/GenBank/DDBJ databases">
        <title>Description and genomic characterization of Salipiger bruguierae sp. nov., isolated from the sediment of mangrove plant Bruguiera sexangula.</title>
        <authorList>
            <person name="Long M."/>
        </authorList>
    </citation>
    <scope>NUCLEOTIDE SEQUENCE</scope>
    <source>
        <strain evidence="2">H15</strain>
    </source>
</reference>
<protein>
    <submittedName>
        <fullName evidence="2">Uncharacterized protein</fullName>
    </submittedName>
</protein>
<keyword evidence="1" id="KW-0732">Signal</keyword>
<dbReference type="PROSITE" id="PS51257">
    <property type="entry name" value="PROKAR_LIPOPROTEIN"/>
    <property type="match status" value="1"/>
</dbReference>
<feature type="chain" id="PRO_5043459484" evidence="1">
    <location>
        <begin position="22"/>
        <end position="93"/>
    </location>
</feature>
<dbReference type="AlphaFoldDB" id="A0AAU8AFH9"/>
<organism evidence="2">
    <name type="scientific">Alloyangia sp. H15</name>
    <dbReference type="NCBI Taxonomy" id="3029062"/>
    <lineage>
        <taxon>Bacteria</taxon>
        <taxon>Pseudomonadati</taxon>
        <taxon>Pseudomonadota</taxon>
        <taxon>Alphaproteobacteria</taxon>
        <taxon>Rhodobacterales</taxon>
        <taxon>Roseobacteraceae</taxon>
        <taxon>Alloyangia</taxon>
    </lineage>
</organism>
<gene>
    <name evidence="2" type="ORF">PVT71_10750</name>
</gene>
<evidence type="ECO:0000256" key="1">
    <source>
        <dbReference type="SAM" id="SignalP"/>
    </source>
</evidence>
<sequence length="93" mass="10107">MIRSSICSMIAIMVSCGPALADMDQVKCDKFIISVDADIVKMAEEKAGSLEQAESNICEAAGQFDVPTDEQEVHDIRIEPYGISTTIIIFPPN</sequence>
<dbReference type="RefSeq" id="WP_353471780.1">
    <property type="nucleotide sequence ID" value="NZ_CP123384.1"/>
</dbReference>
<feature type="signal peptide" evidence="1">
    <location>
        <begin position="1"/>
        <end position="21"/>
    </location>
</feature>
<proteinExistence type="predicted"/>
<evidence type="ECO:0000313" key="2">
    <source>
        <dbReference type="EMBL" id="XCC92953.1"/>
    </source>
</evidence>
<accession>A0AAU8AFH9</accession>